<dbReference type="PANTHER" id="PTHR42759">
    <property type="entry name" value="MOXR FAMILY PROTEIN"/>
    <property type="match status" value="1"/>
</dbReference>
<dbReference type="Gene3D" id="1.10.8.80">
    <property type="entry name" value="Magnesium chelatase subunit I, C-Terminal domain"/>
    <property type="match status" value="1"/>
</dbReference>
<dbReference type="Pfam" id="PF17863">
    <property type="entry name" value="AAA_lid_2"/>
    <property type="match status" value="1"/>
</dbReference>
<dbReference type="InterPro" id="IPR050764">
    <property type="entry name" value="CbbQ/NirQ/NorQ/GpvN"/>
</dbReference>
<evidence type="ECO:0000259" key="2">
    <source>
        <dbReference type="Pfam" id="PF17863"/>
    </source>
</evidence>
<dbReference type="GO" id="GO:0016887">
    <property type="term" value="F:ATP hydrolysis activity"/>
    <property type="evidence" value="ECO:0007669"/>
    <property type="project" value="InterPro"/>
</dbReference>
<reference evidence="3 4" key="2">
    <citation type="submission" date="2020-03" db="EMBL/GenBank/DDBJ databases">
        <authorList>
            <person name="Ichikawa N."/>
            <person name="Kimura A."/>
            <person name="Kitahashi Y."/>
            <person name="Uohara A."/>
        </authorList>
    </citation>
    <scope>NUCLEOTIDE SEQUENCE [LARGE SCALE GENOMIC DNA]</scope>
    <source>
        <strain evidence="3 4">NBRC 108639</strain>
    </source>
</reference>
<protein>
    <submittedName>
        <fullName evidence="3">ATPase</fullName>
    </submittedName>
</protein>
<dbReference type="EMBL" id="BLPF01000004">
    <property type="protein sequence ID" value="GFJ84726.1"/>
    <property type="molecule type" value="Genomic_DNA"/>
</dbReference>
<dbReference type="GO" id="GO:0005524">
    <property type="term" value="F:ATP binding"/>
    <property type="evidence" value="ECO:0007669"/>
    <property type="project" value="InterPro"/>
</dbReference>
<dbReference type="RefSeq" id="WP_173069423.1">
    <property type="nucleotide sequence ID" value="NZ_BAABGO010000008.1"/>
</dbReference>
<dbReference type="SUPFAM" id="SSF52540">
    <property type="entry name" value="P-loop containing nucleoside triphosphate hydrolases"/>
    <property type="match status" value="1"/>
</dbReference>
<evidence type="ECO:0000259" key="1">
    <source>
        <dbReference type="Pfam" id="PF07726"/>
    </source>
</evidence>
<accession>A0A6V8KSC2</accession>
<dbReference type="InterPro" id="IPR041628">
    <property type="entry name" value="ChlI/MoxR_AAA_lid"/>
</dbReference>
<reference evidence="3 4" key="1">
    <citation type="submission" date="2020-03" db="EMBL/GenBank/DDBJ databases">
        <title>Whole genome shotgun sequence of Phytohabitans houttuyneae NBRC 108639.</title>
        <authorList>
            <person name="Komaki H."/>
            <person name="Tamura T."/>
        </authorList>
    </citation>
    <scope>NUCLEOTIDE SEQUENCE [LARGE SCALE GENOMIC DNA]</scope>
    <source>
        <strain evidence="3 4">NBRC 108639</strain>
    </source>
</reference>
<keyword evidence="4" id="KW-1185">Reference proteome</keyword>
<dbReference type="Pfam" id="PF07726">
    <property type="entry name" value="AAA_3"/>
    <property type="match status" value="1"/>
</dbReference>
<dbReference type="CDD" id="cd00009">
    <property type="entry name" value="AAA"/>
    <property type="match status" value="1"/>
</dbReference>
<dbReference type="PANTHER" id="PTHR42759:SF5">
    <property type="entry name" value="METHANOL DEHYDROGENASE REGULATOR"/>
    <property type="match status" value="1"/>
</dbReference>
<comment type="caution">
    <text evidence="3">The sequence shown here is derived from an EMBL/GenBank/DDBJ whole genome shotgun (WGS) entry which is preliminary data.</text>
</comment>
<gene>
    <name evidence="3" type="ORF">Phou_089060</name>
</gene>
<organism evidence="3 4">
    <name type="scientific">Phytohabitans houttuyneae</name>
    <dbReference type="NCBI Taxonomy" id="1076126"/>
    <lineage>
        <taxon>Bacteria</taxon>
        <taxon>Bacillati</taxon>
        <taxon>Actinomycetota</taxon>
        <taxon>Actinomycetes</taxon>
        <taxon>Micromonosporales</taxon>
        <taxon>Micromonosporaceae</taxon>
    </lineage>
</organism>
<sequence length="337" mass="37099">MELYTIEPAEFNRRFAFLTQAVGSRLLGKSDKVELSLICLIADGHLLLEDLPGLGKTSLAQTLATAIGGSYGRVQGTPDLLPSDITGSLILDTDKSASRIHQRDDGFKIRKGPVFANVLLCDEINRTPPRTQSALLEAMEERQVTIFDETRELPDPFFVIATQNPVDLDGTYALPEAQLDRFLMRLTLGYPDTDVFCTVLRDFGGRRRPGTSTGSEASATGFTPDHVLDMIHYAERLPAGEIVRRDIAAIVEATRDPDRALLGASPRAGLALLRAARAYAAARGHLEVHTDHVRVIAPDVLAHRIILRHPPVAEVADAQREYILDILRRTPTGKRRL</sequence>
<dbReference type="InterPro" id="IPR027417">
    <property type="entry name" value="P-loop_NTPase"/>
</dbReference>
<evidence type="ECO:0000313" key="4">
    <source>
        <dbReference type="Proteomes" id="UP000482800"/>
    </source>
</evidence>
<feature type="domain" description="ChlI/MoxR AAA lid" evidence="2">
    <location>
        <begin position="253"/>
        <end position="314"/>
    </location>
</feature>
<dbReference type="Proteomes" id="UP000482800">
    <property type="component" value="Unassembled WGS sequence"/>
</dbReference>
<dbReference type="AlphaFoldDB" id="A0A6V8KSC2"/>
<name>A0A6V8KSC2_9ACTN</name>
<dbReference type="Gene3D" id="3.40.50.300">
    <property type="entry name" value="P-loop containing nucleotide triphosphate hydrolases"/>
    <property type="match status" value="1"/>
</dbReference>
<feature type="domain" description="ATPase AAA-3" evidence="1">
    <location>
        <begin position="45"/>
        <end position="184"/>
    </location>
</feature>
<proteinExistence type="predicted"/>
<dbReference type="PIRSF" id="PIRSF002849">
    <property type="entry name" value="AAA_ATPase_chaperone_MoxR_prd"/>
    <property type="match status" value="1"/>
</dbReference>
<evidence type="ECO:0000313" key="3">
    <source>
        <dbReference type="EMBL" id="GFJ84726.1"/>
    </source>
</evidence>
<dbReference type="InterPro" id="IPR011703">
    <property type="entry name" value="ATPase_AAA-3"/>
</dbReference>